<dbReference type="AlphaFoldDB" id="L8PLS7"/>
<evidence type="ECO:0000313" key="2">
    <source>
        <dbReference type="Proteomes" id="UP000011205"/>
    </source>
</evidence>
<protein>
    <submittedName>
        <fullName evidence="1">Uncharacterized protein</fullName>
    </submittedName>
</protein>
<gene>
    <name evidence="1" type="ORF">STVIR_0494</name>
</gene>
<name>L8PLS7_STRVR</name>
<dbReference type="EMBL" id="AMLP01000019">
    <property type="protein sequence ID" value="ELS58501.1"/>
    <property type="molecule type" value="Genomic_DNA"/>
</dbReference>
<reference evidence="1 2" key="1">
    <citation type="journal article" date="2013" name="Genome Announc.">
        <title>Draft Genome Sequence of Streptomyces viridochromogenes Strain Tu57, Producer of Avilamycin.</title>
        <authorList>
            <person name="Gruning B.A."/>
            <person name="Erxleben A."/>
            <person name="Hahnlein A."/>
            <person name="Gunther S."/>
        </authorList>
    </citation>
    <scope>NUCLEOTIDE SEQUENCE [LARGE SCALE GENOMIC DNA]</scope>
    <source>
        <strain evidence="1 2">Tue57</strain>
    </source>
</reference>
<comment type="caution">
    <text evidence="1">The sequence shown here is derived from an EMBL/GenBank/DDBJ whole genome shotgun (WGS) entry which is preliminary data.</text>
</comment>
<proteinExistence type="predicted"/>
<sequence length="36" mass="3848">MNGHVFTGPDELAAVIDTLVADTAPREETSPVQPLR</sequence>
<dbReference type="Proteomes" id="UP000011205">
    <property type="component" value="Unassembled WGS sequence"/>
</dbReference>
<evidence type="ECO:0000313" key="1">
    <source>
        <dbReference type="EMBL" id="ELS58501.1"/>
    </source>
</evidence>
<organism evidence="1 2">
    <name type="scientific">Streptomyces viridochromogenes Tue57</name>
    <dbReference type="NCBI Taxonomy" id="1160705"/>
    <lineage>
        <taxon>Bacteria</taxon>
        <taxon>Bacillati</taxon>
        <taxon>Actinomycetota</taxon>
        <taxon>Actinomycetes</taxon>
        <taxon>Kitasatosporales</taxon>
        <taxon>Streptomycetaceae</taxon>
        <taxon>Streptomyces</taxon>
    </lineage>
</organism>
<accession>L8PLS7</accession>